<keyword evidence="2" id="KW-1133">Transmembrane helix</keyword>
<dbReference type="SUPFAM" id="SSF57586">
    <property type="entry name" value="TNF receptor-like"/>
    <property type="match status" value="3"/>
</dbReference>
<dbReference type="PANTHER" id="PTHR46838">
    <property type="entry name" value="TUMOR NECROSIS FACTOR RECEPTOR SUPERFAMILY MEMBER 14"/>
    <property type="match status" value="1"/>
</dbReference>
<keyword evidence="2" id="KW-0812">Transmembrane</keyword>
<dbReference type="InterPro" id="IPR001368">
    <property type="entry name" value="TNFR/NGFR_Cys_rich_reg"/>
</dbReference>
<protein>
    <recommendedName>
        <fullName evidence="4">TNFR-Cys domain-containing protein</fullName>
    </recommendedName>
</protein>
<feature type="repeat" description="TNFR-Cys" evidence="1">
    <location>
        <begin position="63"/>
        <end position="104"/>
    </location>
</feature>
<dbReference type="Proteomes" id="UP001153269">
    <property type="component" value="Unassembled WGS sequence"/>
</dbReference>
<dbReference type="PANTHER" id="PTHR46838:SF1">
    <property type="entry name" value="TUMOR NECROSIS FACTOR RECEPTOR SUPERFAMILY MEMBER 14"/>
    <property type="match status" value="1"/>
</dbReference>
<evidence type="ECO:0000256" key="2">
    <source>
        <dbReference type="SAM" id="Phobius"/>
    </source>
</evidence>
<comment type="caution">
    <text evidence="1">Lacks conserved residue(s) required for the propagation of feature annotation.</text>
</comment>
<proteinExistence type="predicted"/>
<dbReference type="PROSITE" id="PS50050">
    <property type="entry name" value="TNFR_NGFR_2"/>
    <property type="match status" value="2"/>
</dbReference>
<feature type="domain" description="TNFR-Cys" evidence="4">
    <location>
        <begin position="27"/>
        <end position="61"/>
    </location>
</feature>
<dbReference type="CDD" id="cd13405">
    <property type="entry name" value="TNFRSF14_teleost"/>
    <property type="match status" value="1"/>
</dbReference>
<name>A0A9N7YW93_PLEPL</name>
<dbReference type="Pfam" id="PF00020">
    <property type="entry name" value="TNFR_c6"/>
    <property type="match status" value="2"/>
</dbReference>
<feature type="disulfide bond" evidence="1">
    <location>
        <begin position="40"/>
        <end position="53"/>
    </location>
</feature>
<feature type="signal peptide" evidence="3">
    <location>
        <begin position="1"/>
        <end position="22"/>
    </location>
</feature>
<evidence type="ECO:0000259" key="4">
    <source>
        <dbReference type="PROSITE" id="PS50050"/>
    </source>
</evidence>
<evidence type="ECO:0000313" key="5">
    <source>
        <dbReference type="EMBL" id="CAB1440727.1"/>
    </source>
</evidence>
<dbReference type="Gene3D" id="2.10.50.10">
    <property type="entry name" value="Tumor Necrosis Factor Receptor, subunit A, domain 2"/>
    <property type="match status" value="3"/>
</dbReference>
<sequence>MNLRSKHLEAAPLLILLVKVFGVTTLTCHPTEYQIGNECCRLCPSGNRVKTHCTEFRSTSCLPCVNDTFMNLPTGLNKCFPCTTCGPDSGLKTNTSCTATTDSVYEPLEGFYCIDRIGNNCAAAQKHKQCQPGQYIKHRGTALTDSQCSDCSDGTFSDGTLTSCQPHTQCESQNLQLMQPGTASTDAECGNDSLKKAPVAIIVSVVFLGLIALDAFFIWKWKKYLS</sequence>
<dbReference type="GO" id="GO:0050829">
    <property type="term" value="P:defense response to Gram-negative bacterium"/>
    <property type="evidence" value="ECO:0007669"/>
    <property type="project" value="TreeGrafter"/>
</dbReference>
<feature type="disulfide bond" evidence="1">
    <location>
        <begin position="43"/>
        <end position="61"/>
    </location>
</feature>
<keyword evidence="1" id="KW-1015">Disulfide bond</keyword>
<feature type="chain" id="PRO_5040376524" description="TNFR-Cys domain-containing protein" evidence="3">
    <location>
        <begin position="23"/>
        <end position="226"/>
    </location>
</feature>
<evidence type="ECO:0000313" key="6">
    <source>
        <dbReference type="Proteomes" id="UP001153269"/>
    </source>
</evidence>
<feature type="repeat" description="TNFR-Cys" evidence="1">
    <location>
        <begin position="27"/>
        <end position="61"/>
    </location>
</feature>
<dbReference type="GO" id="GO:0050830">
    <property type="term" value="P:defense response to Gram-positive bacterium"/>
    <property type="evidence" value="ECO:0007669"/>
    <property type="project" value="TreeGrafter"/>
</dbReference>
<dbReference type="GO" id="GO:0002720">
    <property type="term" value="P:positive regulation of cytokine production involved in immune response"/>
    <property type="evidence" value="ECO:0007669"/>
    <property type="project" value="TreeGrafter"/>
</dbReference>
<dbReference type="FunFam" id="2.10.50.10:FF:000007">
    <property type="entry name" value="TNF receptor superfamily member 14"/>
    <property type="match status" value="1"/>
</dbReference>
<dbReference type="SMART" id="SM00208">
    <property type="entry name" value="TNFR"/>
    <property type="match status" value="4"/>
</dbReference>
<organism evidence="5 6">
    <name type="scientific">Pleuronectes platessa</name>
    <name type="common">European plaice</name>
    <dbReference type="NCBI Taxonomy" id="8262"/>
    <lineage>
        <taxon>Eukaryota</taxon>
        <taxon>Metazoa</taxon>
        <taxon>Chordata</taxon>
        <taxon>Craniata</taxon>
        <taxon>Vertebrata</taxon>
        <taxon>Euteleostomi</taxon>
        <taxon>Actinopterygii</taxon>
        <taxon>Neopterygii</taxon>
        <taxon>Teleostei</taxon>
        <taxon>Neoteleostei</taxon>
        <taxon>Acanthomorphata</taxon>
        <taxon>Carangaria</taxon>
        <taxon>Pleuronectiformes</taxon>
        <taxon>Pleuronectoidei</taxon>
        <taxon>Pleuronectidae</taxon>
        <taxon>Pleuronectes</taxon>
    </lineage>
</organism>
<comment type="caution">
    <text evidence="5">The sequence shown here is derived from an EMBL/GenBank/DDBJ whole genome shotgun (WGS) entry which is preliminary data.</text>
</comment>
<reference evidence="5" key="1">
    <citation type="submission" date="2020-03" db="EMBL/GenBank/DDBJ databases">
        <authorList>
            <person name="Weist P."/>
        </authorList>
    </citation>
    <scope>NUCLEOTIDE SEQUENCE</scope>
</reference>
<keyword evidence="6" id="KW-1185">Reference proteome</keyword>
<feature type="disulfide bond" evidence="1">
    <location>
        <begin position="64"/>
        <end position="79"/>
    </location>
</feature>
<dbReference type="EMBL" id="CADEAL010002501">
    <property type="protein sequence ID" value="CAB1440727.1"/>
    <property type="molecule type" value="Genomic_DNA"/>
</dbReference>
<feature type="domain" description="TNFR-Cys" evidence="4">
    <location>
        <begin position="63"/>
        <end position="104"/>
    </location>
</feature>
<keyword evidence="3" id="KW-0732">Signal</keyword>
<feature type="transmembrane region" description="Helical" evidence="2">
    <location>
        <begin position="199"/>
        <end position="219"/>
    </location>
</feature>
<evidence type="ECO:0000256" key="3">
    <source>
        <dbReference type="SAM" id="SignalP"/>
    </source>
</evidence>
<dbReference type="PROSITE" id="PS00652">
    <property type="entry name" value="TNFR_NGFR_1"/>
    <property type="match status" value="1"/>
</dbReference>
<dbReference type="GO" id="GO:2000406">
    <property type="term" value="P:positive regulation of T cell migration"/>
    <property type="evidence" value="ECO:0007669"/>
    <property type="project" value="TreeGrafter"/>
</dbReference>
<keyword evidence="2" id="KW-0472">Membrane</keyword>
<dbReference type="AlphaFoldDB" id="A0A9N7YW93"/>
<feature type="non-terminal residue" evidence="5">
    <location>
        <position position="226"/>
    </location>
</feature>
<accession>A0A9N7YW93</accession>
<dbReference type="GO" id="GO:0009897">
    <property type="term" value="C:external side of plasma membrane"/>
    <property type="evidence" value="ECO:0007669"/>
    <property type="project" value="TreeGrafter"/>
</dbReference>
<dbReference type="GO" id="GO:0046642">
    <property type="term" value="P:negative regulation of alpha-beta T cell proliferation"/>
    <property type="evidence" value="ECO:0007669"/>
    <property type="project" value="TreeGrafter"/>
</dbReference>
<evidence type="ECO:0000256" key="1">
    <source>
        <dbReference type="PROSITE-ProRule" id="PRU00206"/>
    </source>
</evidence>
<gene>
    <name evidence="5" type="ORF">PLEPLA_LOCUS28494</name>
</gene>